<dbReference type="STRING" id="1423774.FD31_GL000271"/>
<evidence type="ECO:0000256" key="1">
    <source>
        <dbReference type="ARBA" id="ARBA00023015"/>
    </source>
</evidence>
<evidence type="ECO:0000313" key="6">
    <source>
        <dbReference type="Proteomes" id="UP000051302"/>
    </source>
</evidence>
<dbReference type="PATRIC" id="fig|1423774.3.peg.277"/>
<keyword evidence="3" id="KW-0804">Transcription</keyword>
<dbReference type="PANTHER" id="PTHR42756">
    <property type="entry name" value="TRANSCRIPTIONAL REGULATOR, MARR"/>
    <property type="match status" value="1"/>
</dbReference>
<protein>
    <submittedName>
        <fullName evidence="5">MarR family transcriptional regulator</fullName>
    </submittedName>
</protein>
<dbReference type="InterPro" id="IPR036390">
    <property type="entry name" value="WH_DNA-bd_sf"/>
</dbReference>
<dbReference type="SUPFAM" id="SSF46785">
    <property type="entry name" value="Winged helix' DNA-binding domain"/>
    <property type="match status" value="1"/>
</dbReference>
<dbReference type="PRINTS" id="PR00598">
    <property type="entry name" value="HTHMARR"/>
</dbReference>
<dbReference type="PANTHER" id="PTHR42756:SF1">
    <property type="entry name" value="TRANSCRIPTIONAL REPRESSOR OF EMRAB OPERON"/>
    <property type="match status" value="1"/>
</dbReference>
<organism evidence="5 6">
    <name type="scientific">Companilactobacillus nantensis DSM 16982</name>
    <dbReference type="NCBI Taxonomy" id="1423774"/>
    <lineage>
        <taxon>Bacteria</taxon>
        <taxon>Bacillati</taxon>
        <taxon>Bacillota</taxon>
        <taxon>Bacilli</taxon>
        <taxon>Lactobacillales</taxon>
        <taxon>Lactobacillaceae</taxon>
        <taxon>Companilactobacillus</taxon>
    </lineage>
</organism>
<keyword evidence="6" id="KW-1185">Reference proteome</keyword>
<evidence type="ECO:0000259" key="4">
    <source>
        <dbReference type="PROSITE" id="PS50995"/>
    </source>
</evidence>
<feature type="domain" description="HTH marR-type" evidence="4">
    <location>
        <begin position="1"/>
        <end position="137"/>
    </location>
</feature>
<comment type="caution">
    <text evidence="5">The sequence shown here is derived from an EMBL/GenBank/DDBJ whole genome shotgun (WGS) entry which is preliminary data.</text>
</comment>
<keyword evidence="2" id="KW-0238">DNA-binding</keyword>
<dbReference type="SMART" id="SM00347">
    <property type="entry name" value="HTH_MARR"/>
    <property type="match status" value="1"/>
</dbReference>
<dbReference type="PROSITE" id="PS50995">
    <property type="entry name" value="HTH_MARR_2"/>
    <property type="match status" value="1"/>
</dbReference>
<evidence type="ECO:0000256" key="2">
    <source>
        <dbReference type="ARBA" id="ARBA00023125"/>
    </source>
</evidence>
<proteinExistence type="predicted"/>
<evidence type="ECO:0000313" key="5">
    <source>
        <dbReference type="EMBL" id="KRM17382.1"/>
    </source>
</evidence>
<dbReference type="GO" id="GO:0003700">
    <property type="term" value="F:DNA-binding transcription factor activity"/>
    <property type="evidence" value="ECO:0007669"/>
    <property type="project" value="InterPro"/>
</dbReference>
<dbReference type="Gene3D" id="1.10.10.10">
    <property type="entry name" value="Winged helix-like DNA-binding domain superfamily/Winged helix DNA-binding domain"/>
    <property type="match status" value="1"/>
</dbReference>
<name>A0A0R1WQI9_9LACO</name>
<gene>
    <name evidence="5" type="ORF">FD31_GL000271</name>
</gene>
<dbReference type="InterPro" id="IPR036388">
    <property type="entry name" value="WH-like_DNA-bd_sf"/>
</dbReference>
<sequence>MSKKYTNRLLKVAANQITKGFDLFARKYDMTWMQMSIIDYLSRQGDQEILQRDIEKEFFIQRSTATVLLQRMEKRDLIRRQSAKSDARQKSVYLTEKSHSLETDINQFMKRQQEILEENFSKDEIATFEKILKFYTNGDNI</sequence>
<dbReference type="InterPro" id="IPR000835">
    <property type="entry name" value="HTH_MarR-typ"/>
</dbReference>
<dbReference type="Proteomes" id="UP000051302">
    <property type="component" value="Unassembled WGS sequence"/>
</dbReference>
<dbReference type="Pfam" id="PF12802">
    <property type="entry name" value="MarR_2"/>
    <property type="match status" value="1"/>
</dbReference>
<dbReference type="GO" id="GO:0003677">
    <property type="term" value="F:DNA binding"/>
    <property type="evidence" value="ECO:0007669"/>
    <property type="project" value="UniProtKB-KW"/>
</dbReference>
<keyword evidence="1" id="KW-0805">Transcription regulation</keyword>
<dbReference type="EMBL" id="AZFV01000010">
    <property type="protein sequence ID" value="KRM17382.1"/>
    <property type="molecule type" value="Genomic_DNA"/>
</dbReference>
<evidence type="ECO:0000256" key="3">
    <source>
        <dbReference type="ARBA" id="ARBA00023163"/>
    </source>
</evidence>
<dbReference type="AlphaFoldDB" id="A0A0R1WQI9"/>
<dbReference type="RefSeq" id="WP_057891850.1">
    <property type="nucleotide sequence ID" value="NZ_AZFV01000010.1"/>
</dbReference>
<accession>A0A0R1WQI9</accession>
<reference evidence="5 6" key="1">
    <citation type="journal article" date="2015" name="Genome Announc.">
        <title>Expanding the biotechnology potential of lactobacilli through comparative genomics of 213 strains and associated genera.</title>
        <authorList>
            <person name="Sun Z."/>
            <person name="Harris H.M."/>
            <person name="McCann A."/>
            <person name="Guo C."/>
            <person name="Argimon S."/>
            <person name="Zhang W."/>
            <person name="Yang X."/>
            <person name="Jeffery I.B."/>
            <person name="Cooney J.C."/>
            <person name="Kagawa T.F."/>
            <person name="Liu W."/>
            <person name="Song Y."/>
            <person name="Salvetti E."/>
            <person name="Wrobel A."/>
            <person name="Rasinkangas P."/>
            <person name="Parkhill J."/>
            <person name="Rea M.C."/>
            <person name="O'Sullivan O."/>
            <person name="Ritari J."/>
            <person name="Douillard F.P."/>
            <person name="Paul Ross R."/>
            <person name="Yang R."/>
            <person name="Briner A.E."/>
            <person name="Felis G.E."/>
            <person name="de Vos W.M."/>
            <person name="Barrangou R."/>
            <person name="Klaenhammer T.R."/>
            <person name="Caufield P.W."/>
            <person name="Cui Y."/>
            <person name="Zhang H."/>
            <person name="O'Toole P.W."/>
        </authorList>
    </citation>
    <scope>NUCLEOTIDE SEQUENCE [LARGE SCALE GENOMIC DNA]</scope>
    <source>
        <strain evidence="5 6">DSM 16982</strain>
    </source>
</reference>